<sequence length="122" mass="12514">MQYEIQPAAIHAVVIDVAADGQALHQAGNAAADTAADLAGSFGSADVVAGAFASFWTPRQDVAQRISSLVFRKTTALTDVAQALIDADGEMSAAAQSALSTLPTAYAPAAPPRTGRLRFQAE</sequence>
<name>A0ABR8YJ56_9MICC</name>
<evidence type="ECO:0000313" key="2">
    <source>
        <dbReference type="Proteomes" id="UP000652763"/>
    </source>
</evidence>
<keyword evidence="2" id="KW-1185">Reference proteome</keyword>
<dbReference type="Pfam" id="PF20117">
    <property type="entry name" value="DUF6507"/>
    <property type="match status" value="1"/>
</dbReference>
<protein>
    <submittedName>
        <fullName evidence="1">Uncharacterized protein</fullName>
    </submittedName>
</protein>
<proteinExistence type="predicted"/>
<evidence type="ECO:0000313" key="1">
    <source>
        <dbReference type="EMBL" id="MBD8044235.1"/>
    </source>
</evidence>
<gene>
    <name evidence="1" type="ORF">H9638_10500</name>
</gene>
<dbReference type="RefSeq" id="WP_191747118.1">
    <property type="nucleotide sequence ID" value="NZ_JACSQC010000004.1"/>
</dbReference>
<organism evidence="1 2">
    <name type="scientific">Arthrobacter pullicola</name>
    <dbReference type="NCBI Taxonomy" id="2762224"/>
    <lineage>
        <taxon>Bacteria</taxon>
        <taxon>Bacillati</taxon>
        <taxon>Actinomycetota</taxon>
        <taxon>Actinomycetes</taxon>
        <taxon>Micrococcales</taxon>
        <taxon>Micrococcaceae</taxon>
        <taxon>Arthrobacter</taxon>
    </lineage>
</organism>
<dbReference type="EMBL" id="JACSQC010000004">
    <property type="protein sequence ID" value="MBD8044235.1"/>
    <property type="molecule type" value="Genomic_DNA"/>
</dbReference>
<accession>A0ABR8YJ56</accession>
<comment type="caution">
    <text evidence="1">The sequence shown here is derived from an EMBL/GenBank/DDBJ whole genome shotgun (WGS) entry which is preliminary data.</text>
</comment>
<dbReference type="InterPro" id="IPR045436">
    <property type="entry name" value="DUF6507"/>
</dbReference>
<dbReference type="Proteomes" id="UP000652763">
    <property type="component" value="Unassembled WGS sequence"/>
</dbReference>
<reference evidence="1 2" key="1">
    <citation type="submission" date="2020-08" db="EMBL/GenBank/DDBJ databases">
        <title>A Genomic Blueprint of the Chicken Gut Microbiome.</title>
        <authorList>
            <person name="Gilroy R."/>
            <person name="Ravi A."/>
            <person name="Getino M."/>
            <person name="Pursley I."/>
            <person name="Horton D.L."/>
            <person name="Alikhan N.-F."/>
            <person name="Baker D."/>
            <person name="Gharbi K."/>
            <person name="Hall N."/>
            <person name="Watson M."/>
            <person name="Adriaenssens E.M."/>
            <person name="Foster-Nyarko E."/>
            <person name="Jarju S."/>
            <person name="Secka A."/>
            <person name="Antonio M."/>
            <person name="Oren A."/>
            <person name="Chaudhuri R."/>
            <person name="La Ragione R.M."/>
            <person name="Hildebrand F."/>
            <person name="Pallen M.J."/>
        </authorList>
    </citation>
    <scope>NUCLEOTIDE SEQUENCE [LARGE SCALE GENOMIC DNA]</scope>
    <source>
        <strain evidence="1 2">Sa2BUA2</strain>
    </source>
</reference>